<evidence type="ECO:0000313" key="2">
    <source>
        <dbReference type="EMBL" id="KAL2609105.1"/>
    </source>
</evidence>
<accession>A0ABD1XJL6</accession>
<feature type="region of interest" description="Disordered" evidence="1">
    <location>
        <begin position="421"/>
        <end position="491"/>
    </location>
</feature>
<sequence length="712" mass="77333">MNRGGGGELVGSISCIGNTRVLWSIWRAAVWSGRVHRILVEGDCVGSRGRIRGLIVWLGVGVGGNCIGAAPAKGCVSSGRAARVVRVSVNANPAYCTVEVLREARRLCLKYVAKSNRLQKLCSELMKVHRRQSLLAKMAHSGSPELLIGTQPSKQERHNQIKSRNGRRECPESRHPVASRTVQDGNLFAHPIYNEIFETSPSENTAVFHQRASVIAALVRNRNWRDGSQVFRPSDFRALDKKASNVSGDPFLDPSCSLFIDNDIFEREASIPNRRYGPVFTALPIPSSGVTLDPRKALAEAGWVKTHPNDPLKTAGGSARSKKTDDQLRRALQTSSHFRGGSERKGNDKVSTKSMASNTHDKRNGVRPRLLRSHDNFLKAHTKMHSSSPPQNPVEDVAKQVAVAPDLWLQGSGFDPATVWQQQAASVHSAEGSPAPPMDGSPPKNTMHSRSQSSEFDPPTAWQPQAASPAFQGDGSGSPASLLNDGSSEKAAHDLWSQDSHFDPAIAWQLQASGSYPSEDSPAPPQDISQGNQSQLSSSSDQGFGVYTEQPFGDGMSKDGPETVQQFGDGFGSVAGFGEQYAGCVQDAGVFTPQDPGCSGPQLPSKLVESQLGTLLSGVQVTFESYARMNFAAQPRGIWPLSIWKRVEFDVLLMYTKARQHPCAPVSSWQDPLGEPLLRTVPHRLRSEALAVFARNFNLFDGLYGRCSNDSK</sequence>
<feature type="compositionally biased region" description="Basic and acidic residues" evidence="1">
    <location>
        <begin position="166"/>
        <end position="175"/>
    </location>
</feature>
<organism evidence="2 3">
    <name type="scientific">Riccia fluitans</name>
    <dbReference type="NCBI Taxonomy" id="41844"/>
    <lineage>
        <taxon>Eukaryota</taxon>
        <taxon>Viridiplantae</taxon>
        <taxon>Streptophyta</taxon>
        <taxon>Embryophyta</taxon>
        <taxon>Marchantiophyta</taxon>
        <taxon>Marchantiopsida</taxon>
        <taxon>Marchantiidae</taxon>
        <taxon>Marchantiales</taxon>
        <taxon>Ricciaceae</taxon>
        <taxon>Riccia</taxon>
    </lineage>
</organism>
<protein>
    <submittedName>
        <fullName evidence="2">Uncharacterized protein</fullName>
    </submittedName>
</protein>
<feature type="region of interest" description="Disordered" evidence="1">
    <location>
        <begin position="301"/>
        <end position="370"/>
    </location>
</feature>
<feature type="region of interest" description="Disordered" evidence="1">
    <location>
        <begin position="514"/>
        <end position="569"/>
    </location>
</feature>
<evidence type="ECO:0000256" key="1">
    <source>
        <dbReference type="SAM" id="MobiDB-lite"/>
    </source>
</evidence>
<dbReference type="EMBL" id="JBHFFA010000008">
    <property type="protein sequence ID" value="KAL2609105.1"/>
    <property type="molecule type" value="Genomic_DNA"/>
</dbReference>
<evidence type="ECO:0000313" key="3">
    <source>
        <dbReference type="Proteomes" id="UP001605036"/>
    </source>
</evidence>
<name>A0ABD1XJL6_9MARC</name>
<feature type="compositionally biased region" description="Polar residues" evidence="1">
    <location>
        <begin position="443"/>
        <end position="455"/>
    </location>
</feature>
<feature type="region of interest" description="Disordered" evidence="1">
    <location>
        <begin position="144"/>
        <end position="177"/>
    </location>
</feature>
<gene>
    <name evidence="2" type="ORF">R1flu_027678</name>
</gene>
<keyword evidence="3" id="KW-1185">Reference proteome</keyword>
<dbReference type="Proteomes" id="UP001605036">
    <property type="component" value="Unassembled WGS sequence"/>
</dbReference>
<feature type="compositionally biased region" description="Low complexity" evidence="1">
    <location>
        <begin position="529"/>
        <end position="542"/>
    </location>
</feature>
<comment type="caution">
    <text evidence="2">The sequence shown here is derived from an EMBL/GenBank/DDBJ whole genome shotgun (WGS) entry which is preliminary data.</text>
</comment>
<feature type="compositionally biased region" description="Basic and acidic residues" evidence="1">
    <location>
        <begin position="340"/>
        <end position="351"/>
    </location>
</feature>
<reference evidence="2 3" key="1">
    <citation type="submission" date="2024-09" db="EMBL/GenBank/DDBJ databases">
        <title>Chromosome-scale assembly of Riccia fluitans.</title>
        <authorList>
            <person name="Paukszto L."/>
            <person name="Sawicki J."/>
            <person name="Karawczyk K."/>
            <person name="Piernik-Szablinska J."/>
            <person name="Szczecinska M."/>
            <person name="Mazdziarz M."/>
        </authorList>
    </citation>
    <scope>NUCLEOTIDE SEQUENCE [LARGE SCALE GENOMIC DNA]</scope>
    <source>
        <strain evidence="2">Rf_01</strain>
        <tissue evidence="2">Aerial parts of the thallus</tissue>
    </source>
</reference>
<dbReference type="AlphaFoldDB" id="A0ABD1XJL6"/>
<proteinExistence type="predicted"/>